<reference evidence="6 7" key="1">
    <citation type="submission" date="2023-07" db="EMBL/GenBank/DDBJ databases">
        <title>Genomic Encyclopedia of Type Strains, Phase IV (KMG-IV): sequencing the most valuable type-strain genomes for metagenomic binning, comparative biology and taxonomic classification.</title>
        <authorList>
            <person name="Goeker M."/>
        </authorList>
    </citation>
    <scope>NUCLEOTIDE SEQUENCE [LARGE SCALE GENOMIC DNA]</scope>
    <source>
        <strain evidence="6 7">DSM 23837</strain>
    </source>
</reference>
<comment type="cofactor">
    <cofactor evidence="1">
        <name>Mg(2+)</name>
        <dbReference type="ChEBI" id="CHEBI:18420"/>
    </cofactor>
</comment>
<dbReference type="InterPro" id="IPR006879">
    <property type="entry name" value="YdjC-like"/>
</dbReference>
<evidence type="ECO:0000256" key="4">
    <source>
        <dbReference type="ARBA" id="ARBA00022842"/>
    </source>
</evidence>
<evidence type="ECO:0000256" key="3">
    <source>
        <dbReference type="ARBA" id="ARBA00022801"/>
    </source>
</evidence>
<dbReference type="NCBIfam" id="NF002559">
    <property type="entry name" value="PRK02134.1"/>
    <property type="match status" value="1"/>
</dbReference>
<evidence type="ECO:0000313" key="7">
    <source>
        <dbReference type="Proteomes" id="UP001223586"/>
    </source>
</evidence>
<dbReference type="SUPFAM" id="SSF88713">
    <property type="entry name" value="Glycoside hydrolase/deacetylase"/>
    <property type="match status" value="1"/>
</dbReference>
<dbReference type="PANTHER" id="PTHR31609">
    <property type="entry name" value="YDJC DEACETYLASE FAMILY MEMBER"/>
    <property type="match status" value="1"/>
</dbReference>
<keyword evidence="2" id="KW-0479">Metal-binding</keyword>
<dbReference type="Proteomes" id="UP001223586">
    <property type="component" value="Unassembled WGS sequence"/>
</dbReference>
<dbReference type="EC" id="3.5.1.105" evidence="6"/>
<protein>
    <submittedName>
        <fullName evidence="6">Glycoside hydrolase/deacetylase ChbG (UPF0249 family)</fullName>
        <ecNumber evidence="6">3.5.1.105</ecNumber>
    </submittedName>
</protein>
<keyword evidence="7" id="KW-1185">Reference proteome</keyword>
<keyword evidence="5" id="KW-0119">Carbohydrate metabolism</keyword>
<comment type="caution">
    <text evidence="6">The sequence shown here is derived from an EMBL/GenBank/DDBJ whole genome shotgun (WGS) entry which is preliminary data.</text>
</comment>
<dbReference type="PANTHER" id="PTHR31609:SF1">
    <property type="entry name" value="CARBOHYDRATE DEACETYLASE"/>
    <property type="match status" value="1"/>
</dbReference>
<evidence type="ECO:0000256" key="2">
    <source>
        <dbReference type="ARBA" id="ARBA00022723"/>
    </source>
</evidence>
<proteinExistence type="predicted"/>
<dbReference type="GO" id="GO:0036311">
    <property type="term" value="F:chitin disaccharide deacetylase activity"/>
    <property type="evidence" value="ECO:0007669"/>
    <property type="project" value="UniProtKB-EC"/>
</dbReference>
<evidence type="ECO:0000313" key="6">
    <source>
        <dbReference type="EMBL" id="MDQ0175183.1"/>
    </source>
</evidence>
<dbReference type="InterPro" id="IPR022948">
    <property type="entry name" value="COD_ChbG_bac"/>
</dbReference>
<dbReference type="Gene3D" id="3.20.20.370">
    <property type="entry name" value="Glycoside hydrolase/deacetylase"/>
    <property type="match status" value="1"/>
</dbReference>
<dbReference type="EMBL" id="JAUSTT010000004">
    <property type="protein sequence ID" value="MDQ0175183.1"/>
    <property type="molecule type" value="Genomic_DNA"/>
</dbReference>
<keyword evidence="3 6" id="KW-0378">Hydrolase</keyword>
<evidence type="ECO:0000256" key="1">
    <source>
        <dbReference type="ARBA" id="ARBA00001946"/>
    </source>
</evidence>
<sequence length="254" mass="28868">MGKVIFNADDFGYSEGVNYGIVDAYSKGILTSTTLMANMPGFDHAVSLSKEFPGLGIGVHLTLTCGKPLLQNVDSLIENGNFKKLSFYQEEFQIDLDELYQEWDTQIQKVYRSGIIPSHLDSHHHTHTFSDNQKVVVELAKKYDLPVRGNFERKDKVKSTACFEPYFDIVGEPENSMEYVGTSLEEYLDKLIVKLKNTESIEIMCHPAYIDEALLTGSSFVIPRAYQTTFLIQSKFAEMMQSDKDIQLVNFHHI</sequence>
<dbReference type="CDD" id="cd10803">
    <property type="entry name" value="YdjC_EF3048_like"/>
    <property type="match status" value="1"/>
</dbReference>
<dbReference type="Pfam" id="PF04794">
    <property type="entry name" value="YdjC"/>
    <property type="match status" value="1"/>
</dbReference>
<organism evidence="6 7">
    <name type="scientific">Bacillus chungangensis</name>
    <dbReference type="NCBI Taxonomy" id="587633"/>
    <lineage>
        <taxon>Bacteria</taxon>
        <taxon>Bacillati</taxon>
        <taxon>Bacillota</taxon>
        <taxon>Bacilli</taxon>
        <taxon>Bacillales</taxon>
        <taxon>Bacillaceae</taxon>
        <taxon>Bacillus</taxon>
    </lineage>
</organism>
<accession>A0ABT9WPH3</accession>
<name>A0ABT9WPH3_9BACI</name>
<dbReference type="InterPro" id="IPR011330">
    <property type="entry name" value="Glyco_hydro/deAcase_b/a-brl"/>
</dbReference>
<gene>
    <name evidence="6" type="ORF">J2S08_001017</name>
</gene>
<keyword evidence="4" id="KW-0460">Magnesium</keyword>
<evidence type="ECO:0000256" key="5">
    <source>
        <dbReference type="ARBA" id="ARBA00023277"/>
    </source>
</evidence>
<dbReference type="RefSeq" id="WP_307227260.1">
    <property type="nucleotide sequence ID" value="NZ_JAUSTT010000004.1"/>
</dbReference>